<accession>A0AAE0AR42</accession>
<dbReference type="Pfam" id="PF13456">
    <property type="entry name" value="RVT_3"/>
    <property type="match status" value="1"/>
</dbReference>
<sequence>MVEVGKRVSSEENWAGNFRCVKDSLPFSYLGLPLGGRSCSKIFWVELIRRLKCHLVPWKKMFLNKGGHLVLIKTVMSSISIYNMSVFKMDVCVTHKIEGLQRNFFCGDGVNKKKVHSIKWEQLCKSKNEGGLGVGSVLHKNQGLFRKIGVEIWLGGFFLMEKGDMRQVRGSGGCLKMGLELWVVWSIWEVRNQLVFKEGVLDFIHLEDMVRFRVGWWFKNYRGGSSDPITHIMLNINELCTEVSKKKFSRAADWLPPALNALKFNVDGSAQGISRVLRDHRGKVLCFFSGPIGIQDAIITEILSIARTCDLFGSRPELADKNLIIISDSKMAVEWVHNNGVGSFRHAQSILDICNFLERFGQASVVFCSRSSNAYADSLAKRGSQPGGEVLSWSDV</sequence>
<evidence type="ECO:0000313" key="2">
    <source>
        <dbReference type="EMBL" id="KAK3222320.1"/>
    </source>
</evidence>
<dbReference type="InterPro" id="IPR036397">
    <property type="entry name" value="RNaseH_sf"/>
</dbReference>
<dbReference type="GO" id="GO:0003676">
    <property type="term" value="F:nucleic acid binding"/>
    <property type="evidence" value="ECO:0007669"/>
    <property type="project" value="InterPro"/>
</dbReference>
<keyword evidence="3" id="KW-1185">Reference proteome</keyword>
<evidence type="ECO:0000259" key="1">
    <source>
        <dbReference type="Pfam" id="PF13456"/>
    </source>
</evidence>
<protein>
    <recommendedName>
        <fullName evidence="1">RNase H type-1 domain-containing protein</fullName>
    </recommendedName>
</protein>
<dbReference type="PANTHER" id="PTHR33116:SF75">
    <property type="entry name" value="RIBONUCLEASE H PROTEIN"/>
    <property type="match status" value="1"/>
</dbReference>
<dbReference type="InterPro" id="IPR012337">
    <property type="entry name" value="RNaseH-like_sf"/>
</dbReference>
<comment type="caution">
    <text evidence="2">The sequence shown here is derived from an EMBL/GenBank/DDBJ whole genome shotgun (WGS) entry which is preliminary data.</text>
</comment>
<dbReference type="GO" id="GO:0004523">
    <property type="term" value="F:RNA-DNA hybrid ribonuclease activity"/>
    <property type="evidence" value="ECO:0007669"/>
    <property type="project" value="InterPro"/>
</dbReference>
<dbReference type="SUPFAM" id="SSF53098">
    <property type="entry name" value="Ribonuclease H-like"/>
    <property type="match status" value="1"/>
</dbReference>
<dbReference type="InterPro" id="IPR002156">
    <property type="entry name" value="RNaseH_domain"/>
</dbReference>
<gene>
    <name evidence="2" type="ORF">Dsin_009345</name>
</gene>
<proteinExistence type="predicted"/>
<evidence type="ECO:0000313" key="3">
    <source>
        <dbReference type="Proteomes" id="UP001281410"/>
    </source>
</evidence>
<dbReference type="InterPro" id="IPR044730">
    <property type="entry name" value="RNase_H-like_dom_plant"/>
</dbReference>
<organism evidence="2 3">
    <name type="scientific">Dipteronia sinensis</name>
    <dbReference type="NCBI Taxonomy" id="43782"/>
    <lineage>
        <taxon>Eukaryota</taxon>
        <taxon>Viridiplantae</taxon>
        <taxon>Streptophyta</taxon>
        <taxon>Embryophyta</taxon>
        <taxon>Tracheophyta</taxon>
        <taxon>Spermatophyta</taxon>
        <taxon>Magnoliopsida</taxon>
        <taxon>eudicotyledons</taxon>
        <taxon>Gunneridae</taxon>
        <taxon>Pentapetalae</taxon>
        <taxon>rosids</taxon>
        <taxon>malvids</taxon>
        <taxon>Sapindales</taxon>
        <taxon>Sapindaceae</taxon>
        <taxon>Hippocastanoideae</taxon>
        <taxon>Acereae</taxon>
        <taxon>Dipteronia</taxon>
    </lineage>
</organism>
<dbReference type="PANTHER" id="PTHR33116">
    <property type="entry name" value="REVERSE TRANSCRIPTASE ZINC-BINDING DOMAIN-CONTAINING PROTEIN-RELATED-RELATED"/>
    <property type="match status" value="1"/>
</dbReference>
<dbReference type="CDD" id="cd06222">
    <property type="entry name" value="RNase_H_like"/>
    <property type="match status" value="1"/>
</dbReference>
<reference evidence="2" key="1">
    <citation type="journal article" date="2023" name="Plant J.">
        <title>Genome sequences and population genomics provide insights into the demographic history, inbreeding, and mutation load of two 'living fossil' tree species of Dipteronia.</title>
        <authorList>
            <person name="Feng Y."/>
            <person name="Comes H.P."/>
            <person name="Chen J."/>
            <person name="Zhu S."/>
            <person name="Lu R."/>
            <person name="Zhang X."/>
            <person name="Li P."/>
            <person name="Qiu J."/>
            <person name="Olsen K.M."/>
            <person name="Qiu Y."/>
        </authorList>
    </citation>
    <scope>NUCLEOTIDE SEQUENCE</scope>
    <source>
        <strain evidence="2">NBL</strain>
    </source>
</reference>
<dbReference type="Gene3D" id="3.30.420.10">
    <property type="entry name" value="Ribonuclease H-like superfamily/Ribonuclease H"/>
    <property type="match status" value="1"/>
</dbReference>
<name>A0AAE0AR42_9ROSI</name>
<dbReference type="EMBL" id="JANJYJ010000003">
    <property type="protein sequence ID" value="KAK3222320.1"/>
    <property type="molecule type" value="Genomic_DNA"/>
</dbReference>
<feature type="domain" description="RNase H type-1" evidence="1">
    <location>
        <begin position="268"/>
        <end position="382"/>
    </location>
</feature>
<dbReference type="Proteomes" id="UP001281410">
    <property type="component" value="Unassembled WGS sequence"/>
</dbReference>
<dbReference type="AlphaFoldDB" id="A0AAE0AR42"/>